<dbReference type="PANTHER" id="PTHR37305">
    <property type="entry name" value="INTEGRAL MEMBRANE PROTEIN-RELATED"/>
    <property type="match status" value="1"/>
</dbReference>
<feature type="transmembrane region" description="Helical" evidence="1">
    <location>
        <begin position="381"/>
        <end position="402"/>
    </location>
</feature>
<feature type="transmembrane region" description="Helical" evidence="1">
    <location>
        <begin position="207"/>
        <end position="240"/>
    </location>
</feature>
<sequence>MLRLISVEFNKLIRRKKFIIGTAMLILMFFLSLGMILFYRVETLGVDKQIKEAKKVINTYEQQLKLQQDKGASEDISNGYNKIINDQKKDLEKLQTLADDNIPWREKVKKDIEYSRDKIRRLGFSDSIKEAENGNILLKQYYLNNNTPYNYNENLDFFSVIPDVLYVFGLFGLFIIIGVMVVDVISGENKPATIKMLLTKPLERWKIIFSKFLVCVITVNLLVLGVEFLCFTILGFVFGFGDPSLPTLVGTTYSSVPAAYINELKAVVTPVIGSTMLITRGALILKVLILQSLGITACIAFCLLCSTLIENSGTSTGTALFFITFMQVMMIYKNINQFDLKPPGFINKVLPYLFTTYYDGGVVISGKINQTLGITFVNFNFAVMVMLGWIVVCYSISHFIFVKKDFVA</sequence>
<feature type="transmembrane region" description="Helical" evidence="1">
    <location>
        <begin position="164"/>
        <end position="186"/>
    </location>
</feature>
<dbReference type="RefSeq" id="WP_209649565.1">
    <property type="nucleotide sequence ID" value="NZ_JAGGLL010000015.1"/>
</dbReference>
<keyword evidence="1" id="KW-1133">Transmembrane helix</keyword>
<keyword evidence="1" id="KW-0472">Membrane</keyword>
<gene>
    <name evidence="2" type="ORF">J2Z44_002195</name>
</gene>
<keyword evidence="3" id="KW-1185">Reference proteome</keyword>
<dbReference type="Proteomes" id="UP001519308">
    <property type="component" value="Unassembled WGS sequence"/>
</dbReference>
<dbReference type="PANTHER" id="PTHR37305:SF1">
    <property type="entry name" value="MEMBRANE PROTEIN"/>
    <property type="match status" value="1"/>
</dbReference>
<accession>A0ABS4K3L4</accession>
<evidence type="ECO:0000256" key="1">
    <source>
        <dbReference type="SAM" id="Phobius"/>
    </source>
</evidence>
<comment type="caution">
    <text evidence="2">The sequence shown here is derived from an EMBL/GenBank/DDBJ whole genome shotgun (WGS) entry which is preliminary data.</text>
</comment>
<name>A0ABS4K3L4_9CLOT</name>
<dbReference type="Pfam" id="PF12679">
    <property type="entry name" value="ABC2_membrane_2"/>
    <property type="match status" value="1"/>
</dbReference>
<proteinExistence type="predicted"/>
<keyword evidence="1" id="KW-0812">Transmembrane</keyword>
<protein>
    <submittedName>
        <fullName evidence="2">ABC-2 type transport system permease protein</fullName>
    </submittedName>
</protein>
<organism evidence="2 3">
    <name type="scientific">Clostridium punense</name>
    <dbReference type="NCBI Taxonomy" id="1054297"/>
    <lineage>
        <taxon>Bacteria</taxon>
        <taxon>Bacillati</taxon>
        <taxon>Bacillota</taxon>
        <taxon>Clostridia</taxon>
        <taxon>Eubacteriales</taxon>
        <taxon>Clostridiaceae</taxon>
        <taxon>Clostridium</taxon>
    </lineage>
</organism>
<reference evidence="2 3" key="1">
    <citation type="submission" date="2021-03" db="EMBL/GenBank/DDBJ databases">
        <title>Genomic Encyclopedia of Type Strains, Phase IV (KMG-IV): sequencing the most valuable type-strain genomes for metagenomic binning, comparative biology and taxonomic classification.</title>
        <authorList>
            <person name="Goeker M."/>
        </authorList>
    </citation>
    <scope>NUCLEOTIDE SEQUENCE [LARGE SCALE GENOMIC DNA]</scope>
    <source>
        <strain evidence="2 3">DSM 28650</strain>
    </source>
</reference>
<feature type="transmembrane region" description="Helical" evidence="1">
    <location>
        <begin position="317"/>
        <end position="335"/>
    </location>
</feature>
<evidence type="ECO:0000313" key="3">
    <source>
        <dbReference type="Proteomes" id="UP001519308"/>
    </source>
</evidence>
<feature type="transmembrane region" description="Helical" evidence="1">
    <location>
        <begin position="283"/>
        <end position="305"/>
    </location>
</feature>
<dbReference type="EMBL" id="JAGGLL010000015">
    <property type="protein sequence ID" value="MBP2022374.1"/>
    <property type="molecule type" value="Genomic_DNA"/>
</dbReference>
<feature type="transmembrane region" description="Helical" evidence="1">
    <location>
        <begin position="18"/>
        <end position="39"/>
    </location>
</feature>
<evidence type="ECO:0000313" key="2">
    <source>
        <dbReference type="EMBL" id="MBP2022374.1"/>
    </source>
</evidence>